<dbReference type="EMBL" id="QXFW01001830">
    <property type="protein sequence ID" value="KAE8985272.1"/>
    <property type="molecule type" value="Genomic_DNA"/>
</dbReference>
<evidence type="ECO:0000313" key="6">
    <source>
        <dbReference type="Proteomes" id="UP000488956"/>
    </source>
</evidence>
<evidence type="ECO:0008006" key="7">
    <source>
        <dbReference type="Google" id="ProtNLM"/>
    </source>
</evidence>
<dbReference type="SUPFAM" id="SSF54160">
    <property type="entry name" value="Chromo domain-like"/>
    <property type="match status" value="1"/>
</dbReference>
<evidence type="ECO:0000313" key="5">
    <source>
        <dbReference type="Proteomes" id="UP000476176"/>
    </source>
</evidence>
<dbReference type="EMBL" id="QXFX01001208">
    <property type="protein sequence ID" value="KAE9094511.1"/>
    <property type="molecule type" value="Genomic_DNA"/>
</dbReference>
<evidence type="ECO:0000313" key="4">
    <source>
        <dbReference type="Proteomes" id="UP000460718"/>
    </source>
</evidence>
<accession>A0A6A3IU43</accession>
<evidence type="ECO:0000313" key="3">
    <source>
        <dbReference type="EMBL" id="KAE9209013.1"/>
    </source>
</evidence>
<dbReference type="Proteomes" id="UP000476176">
    <property type="component" value="Unassembled WGS sequence"/>
</dbReference>
<dbReference type="Gene3D" id="2.40.50.40">
    <property type="match status" value="1"/>
</dbReference>
<dbReference type="Proteomes" id="UP000488956">
    <property type="component" value="Unassembled WGS sequence"/>
</dbReference>
<reference evidence="4 5" key="1">
    <citation type="submission" date="2018-09" db="EMBL/GenBank/DDBJ databases">
        <title>Genomic investigation of the strawberry pathogen Phytophthora fragariae indicates pathogenicity is determined by transcriptional variation in three key races.</title>
        <authorList>
            <person name="Adams T.M."/>
            <person name="Armitage A.D."/>
            <person name="Sobczyk M.K."/>
            <person name="Bates H.J."/>
            <person name="Dunwell J.M."/>
            <person name="Nellist C.F."/>
            <person name="Harrison R.J."/>
        </authorList>
    </citation>
    <scope>NUCLEOTIDE SEQUENCE [LARGE SCALE GENOMIC DNA]</scope>
    <source>
        <strain evidence="3 5">BC-23</strain>
        <strain evidence="2 6">ONT-3</strain>
        <strain evidence="1 4">SCRP245</strain>
    </source>
</reference>
<dbReference type="InterPro" id="IPR016197">
    <property type="entry name" value="Chromo-like_dom_sf"/>
</dbReference>
<dbReference type="AlphaFoldDB" id="A0A6A3IU43"/>
<dbReference type="Proteomes" id="UP000460718">
    <property type="component" value="Unassembled WGS sequence"/>
</dbReference>
<dbReference type="EMBL" id="QXGC01001187">
    <property type="protein sequence ID" value="KAE9209013.1"/>
    <property type="molecule type" value="Genomic_DNA"/>
</dbReference>
<gene>
    <name evidence="3" type="ORF">PF004_g16592</name>
    <name evidence="2" type="ORF">PF010_g17065</name>
    <name evidence="1" type="ORF">PF011_g20453</name>
</gene>
<name>A0A6A3IU43_9STRA</name>
<proteinExistence type="predicted"/>
<organism evidence="1 4">
    <name type="scientific">Phytophthora fragariae</name>
    <dbReference type="NCBI Taxonomy" id="53985"/>
    <lineage>
        <taxon>Eukaryota</taxon>
        <taxon>Sar</taxon>
        <taxon>Stramenopiles</taxon>
        <taxon>Oomycota</taxon>
        <taxon>Peronosporomycetes</taxon>
        <taxon>Peronosporales</taxon>
        <taxon>Peronosporaceae</taxon>
        <taxon>Phytophthora</taxon>
    </lineage>
</organism>
<protein>
    <recommendedName>
        <fullName evidence="7">Chromo domain-containing protein</fullName>
    </recommendedName>
</protein>
<sequence length="93" mass="10540">TKARLIEAAAKGDDAGEAEWVLDAGIDLSGRPTYQMDTIVDDRKENGRVVFLTKWEPTCEPASNLPSGEIKKYRQRKRRKVEKTYIEAEAVEE</sequence>
<feature type="non-terminal residue" evidence="1">
    <location>
        <position position="1"/>
    </location>
</feature>
<comment type="caution">
    <text evidence="1">The sequence shown here is derived from an EMBL/GenBank/DDBJ whole genome shotgun (WGS) entry which is preliminary data.</text>
</comment>
<evidence type="ECO:0000313" key="1">
    <source>
        <dbReference type="EMBL" id="KAE8985272.1"/>
    </source>
</evidence>
<evidence type="ECO:0000313" key="2">
    <source>
        <dbReference type="EMBL" id="KAE9094511.1"/>
    </source>
</evidence>